<evidence type="ECO:0000259" key="3">
    <source>
        <dbReference type="PROSITE" id="PS50011"/>
    </source>
</evidence>
<dbReference type="InterPro" id="IPR011009">
    <property type="entry name" value="Kinase-like_dom_sf"/>
</dbReference>
<name>A0A0B1TM19_OESDE</name>
<dbReference type="InterPro" id="IPR050198">
    <property type="entry name" value="Non-receptor_tyrosine_kinases"/>
</dbReference>
<dbReference type="GO" id="GO:0004713">
    <property type="term" value="F:protein tyrosine kinase activity"/>
    <property type="evidence" value="ECO:0007669"/>
    <property type="project" value="InterPro"/>
</dbReference>
<dbReference type="SMART" id="SM00219">
    <property type="entry name" value="TyrKc"/>
    <property type="match status" value="1"/>
</dbReference>
<keyword evidence="5" id="KW-1185">Reference proteome</keyword>
<evidence type="ECO:0000313" key="4">
    <source>
        <dbReference type="EMBL" id="KHJ96877.1"/>
    </source>
</evidence>
<keyword evidence="1" id="KW-0547">Nucleotide-binding</keyword>
<dbReference type="InterPro" id="IPR000719">
    <property type="entry name" value="Prot_kinase_dom"/>
</dbReference>
<dbReference type="Proteomes" id="UP000053660">
    <property type="component" value="Unassembled WGS sequence"/>
</dbReference>
<sequence length="185" mass="20492">MTQKYITDKSIELSIPLHPSQNASVFQVKISDFGLSRMGSHYVLKTAVKLPIKWLAPETISTFTFSLKSDVYTFGVLVFEIFANGAEPWDGFTNSDVKAAVSESFLQNCHNILSGKCLTFPNCCPEKLRDFFTARVFTTTPAHRASMAEVVKMLRSLCPNAAPSSGSEQKGSTKRRHVLKYLGMG</sequence>
<evidence type="ECO:0000313" key="5">
    <source>
        <dbReference type="Proteomes" id="UP000053660"/>
    </source>
</evidence>
<dbReference type="OrthoDB" id="3256376at2759"/>
<dbReference type="InterPro" id="IPR001245">
    <property type="entry name" value="Ser-Thr/Tyr_kinase_cat_dom"/>
</dbReference>
<dbReference type="EMBL" id="KN549568">
    <property type="protein sequence ID" value="KHJ96877.1"/>
    <property type="molecule type" value="Genomic_DNA"/>
</dbReference>
<dbReference type="AlphaFoldDB" id="A0A0B1TM19"/>
<dbReference type="PROSITE" id="PS50011">
    <property type="entry name" value="PROTEIN_KINASE_DOM"/>
    <property type="match status" value="1"/>
</dbReference>
<dbReference type="Pfam" id="PF07714">
    <property type="entry name" value="PK_Tyr_Ser-Thr"/>
    <property type="match status" value="1"/>
</dbReference>
<protein>
    <recommendedName>
        <fullName evidence="3">Protein kinase domain-containing protein</fullName>
    </recommendedName>
</protein>
<keyword evidence="2" id="KW-0067">ATP-binding</keyword>
<accession>A0A0B1TM19</accession>
<dbReference type="GO" id="GO:0005524">
    <property type="term" value="F:ATP binding"/>
    <property type="evidence" value="ECO:0007669"/>
    <property type="project" value="UniProtKB-KW"/>
</dbReference>
<proteinExistence type="predicted"/>
<feature type="domain" description="Protein kinase" evidence="3">
    <location>
        <begin position="1"/>
        <end position="157"/>
    </location>
</feature>
<dbReference type="InterPro" id="IPR020635">
    <property type="entry name" value="Tyr_kinase_cat_dom"/>
</dbReference>
<reference evidence="4 5" key="1">
    <citation type="submission" date="2014-03" db="EMBL/GenBank/DDBJ databases">
        <title>Draft genome of the hookworm Oesophagostomum dentatum.</title>
        <authorList>
            <person name="Mitreva M."/>
        </authorList>
    </citation>
    <scope>NUCLEOTIDE SEQUENCE [LARGE SCALE GENOMIC DNA]</scope>
    <source>
        <strain evidence="4 5">OD-Hann</strain>
    </source>
</reference>
<dbReference type="PANTHER" id="PTHR24418">
    <property type="entry name" value="TYROSINE-PROTEIN KINASE"/>
    <property type="match status" value="1"/>
</dbReference>
<dbReference type="Gene3D" id="1.10.510.10">
    <property type="entry name" value="Transferase(Phosphotransferase) domain 1"/>
    <property type="match status" value="1"/>
</dbReference>
<evidence type="ECO:0000256" key="1">
    <source>
        <dbReference type="ARBA" id="ARBA00022741"/>
    </source>
</evidence>
<dbReference type="SUPFAM" id="SSF56112">
    <property type="entry name" value="Protein kinase-like (PK-like)"/>
    <property type="match status" value="1"/>
</dbReference>
<organism evidence="4 5">
    <name type="scientific">Oesophagostomum dentatum</name>
    <name type="common">Nodular worm</name>
    <dbReference type="NCBI Taxonomy" id="61180"/>
    <lineage>
        <taxon>Eukaryota</taxon>
        <taxon>Metazoa</taxon>
        <taxon>Ecdysozoa</taxon>
        <taxon>Nematoda</taxon>
        <taxon>Chromadorea</taxon>
        <taxon>Rhabditida</taxon>
        <taxon>Rhabditina</taxon>
        <taxon>Rhabditomorpha</taxon>
        <taxon>Strongyloidea</taxon>
        <taxon>Strongylidae</taxon>
        <taxon>Oesophagostomum</taxon>
    </lineage>
</organism>
<gene>
    <name evidence="4" type="ORF">OESDEN_03148</name>
</gene>
<evidence type="ECO:0000256" key="2">
    <source>
        <dbReference type="ARBA" id="ARBA00022840"/>
    </source>
</evidence>